<evidence type="ECO:0000313" key="3">
    <source>
        <dbReference type="Proteomes" id="UP000691718"/>
    </source>
</evidence>
<dbReference type="Proteomes" id="UP000691718">
    <property type="component" value="Unassembled WGS sequence"/>
</dbReference>
<evidence type="ECO:0000256" key="1">
    <source>
        <dbReference type="SAM" id="MobiDB-lite"/>
    </source>
</evidence>
<comment type="caution">
    <text evidence="2">The sequence shown here is derived from an EMBL/GenBank/DDBJ whole genome shotgun (WGS) entry which is preliminary data.</text>
</comment>
<proteinExistence type="predicted"/>
<evidence type="ECO:0000313" key="2">
    <source>
        <dbReference type="EMBL" id="CAG5033381.1"/>
    </source>
</evidence>
<name>A0A8S3XM31_PARAO</name>
<reference evidence="2" key="1">
    <citation type="submission" date="2021-04" db="EMBL/GenBank/DDBJ databases">
        <authorList>
            <person name="Tunstrom K."/>
        </authorList>
    </citation>
    <scope>NUCLEOTIDE SEQUENCE</scope>
</reference>
<dbReference type="AlphaFoldDB" id="A0A8S3XM31"/>
<keyword evidence="3" id="KW-1185">Reference proteome</keyword>
<feature type="compositionally biased region" description="Polar residues" evidence="1">
    <location>
        <begin position="1"/>
        <end position="21"/>
    </location>
</feature>
<accession>A0A8S3XM31</accession>
<dbReference type="OrthoDB" id="6926135at2759"/>
<protein>
    <submittedName>
        <fullName evidence="2">(apollo) hypothetical protein</fullName>
    </submittedName>
</protein>
<sequence length="271" mass="30440">MNKPLSSSDIELLINQQNTDDFNSEEPERVERGSSASLIMPEDLGIQCSELNTIEEVMESSDQSISLLQATEEPSISSEPRQVLSPLPIFDNLSDNSDDDPDWAPETSLRRRILYPLANEDLYDKLNISCSAENVSSLSVQDLRSNRQLFLRRRRILPSLDSDIDNSGILLPENITSASVSLPSTVKRNKEARIAGKPYLGYKKLDSKWTACIERPKRVLKSRCSHTIAAPTSKNSFLCALVTDEEREKLTINFGSSRLGQRRLLSIKDQQ</sequence>
<organism evidence="2 3">
    <name type="scientific">Parnassius apollo</name>
    <name type="common">Apollo butterfly</name>
    <name type="synonym">Papilio apollo</name>
    <dbReference type="NCBI Taxonomy" id="110799"/>
    <lineage>
        <taxon>Eukaryota</taxon>
        <taxon>Metazoa</taxon>
        <taxon>Ecdysozoa</taxon>
        <taxon>Arthropoda</taxon>
        <taxon>Hexapoda</taxon>
        <taxon>Insecta</taxon>
        <taxon>Pterygota</taxon>
        <taxon>Neoptera</taxon>
        <taxon>Endopterygota</taxon>
        <taxon>Lepidoptera</taxon>
        <taxon>Glossata</taxon>
        <taxon>Ditrysia</taxon>
        <taxon>Papilionoidea</taxon>
        <taxon>Papilionidae</taxon>
        <taxon>Parnassiinae</taxon>
        <taxon>Parnassini</taxon>
        <taxon>Parnassius</taxon>
        <taxon>Parnassius</taxon>
    </lineage>
</organism>
<gene>
    <name evidence="2" type="ORF">PAPOLLO_LOCUS20089</name>
</gene>
<feature type="region of interest" description="Disordered" evidence="1">
    <location>
        <begin position="1"/>
        <end position="34"/>
    </location>
</feature>
<dbReference type="EMBL" id="CAJQZP010001254">
    <property type="protein sequence ID" value="CAG5033381.1"/>
    <property type="molecule type" value="Genomic_DNA"/>
</dbReference>